<proteinExistence type="predicted"/>
<evidence type="ECO:0000313" key="1">
    <source>
        <dbReference type="EMBL" id="OGY11218.1"/>
    </source>
</evidence>
<reference evidence="1 2" key="1">
    <citation type="journal article" date="2016" name="Nat. Commun.">
        <title>Thousands of microbial genomes shed light on interconnected biogeochemical processes in an aquifer system.</title>
        <authorList>
            <person name="Anantharaman K."/>
            <person name="Brown C.T."/>
            <person name="Hug L.A."/>
            <person name="Sharon I."/>
            <person name="Castelle C.J."/>
            <person name="Probst A.J."/>
            <person name="Thomas B.C."/>
            <person name="Singh A."/>
            <person name="Wilkins M.J."/>
            <person name="Karaoz U."/>
            <person name="Brodie E.L."/>
            <person name="Williams K.H."/>
            <person name="Hubbard S.S."/>
            <person name="Banfield J.F."/>
        </authorList>
    </citation>
    <scope>NUCLEOTIDE SEQUENCE [LARGE SCALE GENOMIC DNA]</scope>
</reference>
<evidence type="ECO:0000313" key="2">
    <source>
        <dbReference type="Proteomes" id="UP000178319"/>
    </source>
</evidence>
<comment type="caution">
    <text evidence="1">The sequence shown here is derived from an EMBL/GenBank/DDBJ whole genome shotgun (WGS) entry which is preliminary data.</text>
</comment>
<gene>
    <name evidence="1" type="ORF">A3D26_04230</name>
</gene>
<organism evidence="1 2">
    <name type="scientific">Candidatus Blackburnbacteria bacterium RIFCSPHIGHO2_02_FULL_44_20</name>
    <dbReference type="NCBI Taxonomy" id="1797516"/>
    <lineage>
        <taxon>Bacteria</taxon>
        <taxon>Candidatus Blackburniibacteriota</taxon>
    </lineage>
</organism>
<dbReference type="STRING" id="1797516.A3D26_04230"/>
<accession>A0A1G1V6Y0</accession>
<sequence>MKKLRFNKKAAIIVISILIGLFILRSQIYLGPFYSFVLFLQDFPQAQRLQKILNATDWKEFKDEKLGYSYIIPESWVTAVTDYKTTDEHPAYGQEYKVSEHASPQAYINVVFYKNPNKNVLETFKKESKYYVDPNLRLINGLEYFVVHDTYRFNGGLKVGNFLLAKDYSLLVEARLGYLSDRGRLEAKKEIEIVNKIFNSIKKNI</sequence>
<name>A0A1G1V6Y0_9BACT</name>
<dbReference type="Proteomes" id="UP000178319">
    <property type="component" value="Unassembled WGS sequence"/>
</dbReference>
<dbReference type="EMBL" id="MHBZ01000021">
    <property type="protein sequence ID" value="OGY11218.1"/>
    <property type="molecule type" value="Genomic_DNA"/>
</dbReference>
<dbReference type="AlphaFoldDB" id="A0A1G1V6Y0"/>
<protein>
    <submittedName>
        <fullName evidence="1">Uncharacterized protein</fullName>
    </submittedName>
</protein>